<evidence type="ECO:0000256" key="8">
    <source>
        <dbReference type="SAM" id="MobiDB-lite"/>
    </source>
</evidence>
<proteinExistence type="inferred from homology"/>
<feature type="domain" description="Tetrapyrrole biosynthesis glutamyl-tRNA reductase dimerisation" evidence="9">
    <location>
        <begin position="321"/>
        <end position="419"/>
    </location>
</feature>
<evidence type="ECO:0000259" key="9">
    <source>
        <dbReference type="Pfam" id="PF00745"/>
    </source>
</evidence>
<dbReference type="Pfam" id="PF01488">
    <property type="entry name" value="Shikimate_DH"/>
    <property type="match status" value="1"/>
</dbReference>
<dbReference type="PROSITE" id="PS00747">
    <property type="entry name" value="GLUTR"/>
    <property type="match status" value="1"/>
</dbReference>
<dbReference type="AlphaFoldDB" id="A0A6J5YT94"/>
<evidence type="ECO:0000256" key="7">
    <source>
        <dbReference type="ARBA" id="ARBA00047464"/>
    </source>
</evidence>
<organism evidence="12">
    <name type="scientific">freshwater metagenome</name>
    <dbReference type="NCBI Taxonomy" id="449393"/>
    <lineage>
        <taxon>unclassified sequences</taxon>
        <taxon>metagenomes</taxon>
        <taxon>ecological metagenomes</taxon>
    </lineage>
</organism>
<evidence type="ECO:0000256" key="3">
    <source>
        <dbReference type="ARBA" id="ARBA00012970"/>
    </source>
</evidence>
<evidence type="ECO:0000313" key="12">
    <source>
        <dbReference type="EMBL" id="CAB4333705.1"/>
    </source>
</evidence>
<dbReference type="SUPFAM" id="SSF69742">
    <property type="entry name" value="Glutamyl tRNA-reductase catalytic, N-terminal domain"/>
    <property type="match status" value="1"/>
</dbReference>
<dbReference type="PANTHER" id="PTHR43013">
    <property type="entry name" value="GLUTAMYL-TRNA REDUCTASE"/>
    <property type="match status" value="1"/>
</dbReference>
<dbReference type="InterPro" id="IPR006151">
    <property type="entry name" value="Shikm_DH/Glu-tRNA_Rdtase"/>
</dbReference>
<evidence type="ECO:0000256" key="4">
    <source>
        <dbReference type="ARBA" id="ARBA00022857"/>
    </source>
</evidence>
<dbReference type="HAMAP" id="MF_00087">
    <property type="entry name" value="Glu_tRNA_reductase"/>
    <property type="match status" value="1"/>
</dbReference>
<keyword evidence="6" id="KW-0627">Porphyrin biosynthesis</keyword>
<dbReference type="GO" id="GO:0019353">
    <property type="term" value="P:protoporphyrinogen IX biosynthetic process from glutamate"/>
    <property type="evidence" value="ECO:0007669"/>
    <property type="project" value="TreeGrafter"/>
</dbReference>
<evidence type="ECO:0000259" key="10">
    <source>
        <dbReference type="Pfam" id="PF01488"/>
    </source>
</evidence>
<feature type="domain" description="Glutamyl-tRNA reductase N-terminal" evidence="11">
    <location>
        <begin position="7"/>
        <end position="157"/>
    </location>
</feature>
<dbReference type="InterPro" id="IPR015896">
    <property type="entry name" value="4pyrrol_synth_GluRdtase_dimer"/>
</dbReference>
<dbReference type="InterPro" id="IPR036343">
    <property type="entry name" value="GluRdtase_N_sf"/>
</dbReference>
<dbReference type="SUPFAM" id="SSF51735">
    <property type="entry name" value="NAD(P)-binding Rossmann-fold domains"/>
    <property type="match status" value="1"/>
</dbReference>
<evidence type="ECO:0000256" key="1">
    <source>
        <dbReference type="ARBA" id="ARBA00005059"/>
    </source>
</evidence>
<evidence type="ECO:0000256" key="2">
    <source>
        <dbReference type="ARBA" id="ARBA00005916"/>
    </source>
</evidence>
<dbReference type="Pfam" id="PF05201">
    <property type="entry name" value="GlutR_N"/>
    <property type="match status" value="1"/>
</dbReference>
<gene>
    <name evidence="12" type="ORF">UFOPK3547_00017</name>
</gene>
<dbReference type="InterPro" id="IPR018214">
    <property type="entry name" value="GluRdtase_CS"/>
</dbReference>
<dbReference type="InterPro" id="IPR000343">
    <property type="entry name" value="4pyrrol_synth_GluRdtase"/>
</dbReference>
<dbReference type="InterPro" id="IPR036453">
    <property type="entry name" value="GluRdtase_dimer_dom_sf"/>
</dbReference>
<dbReference type="GO" id="GO:0008883">
    <property type="term" value="F:glutamyl-tRNA reductase activity"/>
    <property type="evidence" value="ECO:0007669"/>
    <property type="project" value="UniProtKB-EC"/>
</dbReference>
<dbReference type="InterPro" id="IPR015895">
    <property type="entry name" value="4pyrrol_synth_GluRdtase_N"/>
</dbReference>
<dbReference type="InterPro" id="IPR036291">
    <property type="entry name" value="NAD(P)-bd_dom_sf"/>
</dbReference>
<dbReference type="PIRSF" id="PIRSF000445">
    <property type="entry name" value="4pyrrol_synth_GluRdtase"/>
    <property type="match status" value="1"/>
</dbReference>
<dbReference type="GO" id="GO:0050661">
    <property type="term" value="F:NADP binding"/>
    <property type="evidence" value="ECO:0007669"/>
    <property type="project" value="InterPro"/>
</dbReference>
<dbReference type="Gene3D" id="3.40.50.720">
    <property type="entry name" value="NAD(P)-binding Rossmann-like Domain"/>
    <property type="match status" value="1"/>
</dbReference>
<dbReference type="Gene3D" id="3.30.460.30">
    <property type="entry name" value="Glutamyl-tRNA reductase, N-terminal domain"/>
    <property type="match status" value="1"/>
</dbReference>
<dbReference type="FunFam" id="3.40.50.720:FF:000031">
    <property type="entry name" value="Glutamyl-tRNA reductase"/>
    <property type="match status" value="1"/>
</dbReference>
<protein>
    <recommendedName>
        <fullName evidence="3">glutamyl-tRNA reductase</fullName>
        <ecNumber evidence="3">1.2.1.70</ecNumber>
    </recommendedName>
</protein>
<evidence type="ECO:0000256" key="6">
    <source>
        <dbReference type="ARBA" id="ARBA00023244"/>
    </source>
</evidence>
<comment type="pathway">
    <text evidence="1">Porphyrin-containing compound metabolism; protoporphyrin-IX biosynthesis; 5-aminolevulinate from L-glutamyl-tRNA(Glu): step 1/2.</text>
</comment>
<dbReference type="EC" id="1.2.1.70" evidence="3"/>
<evidence type="ECO:0000256" key="5">
    <source>
        <dbReference type="ARBA" id="ARBA00023002"/>
    </source>
</evidence>
<feature type="region of interest" description="Disordered" evidence="8">
    <location>
        <begin position="424"/>
        <end position="451"/>
    </location>
</feature>
<dbReference type="UniPathway" id="UPA00251">
    <property type="reaction ID" value="UER00316"/>
</dbReference>
<sequence>MSELLAIGISHKTAPVALRERVALTANEAERFVRELVATDELREAVVISTCNRTEAYIVARNSVDAESVLLSKLAGRAGIRPTELVDIVYSPRNCDAARHLFSVTAGLDSMIVGENEVQGQVRRSYEAALAAGTTGPFTNRLFRAALQAGKRVRSETALGTARVSIPSIAVALAQETVGDLENRNVVVIGAGETAELTARALADQGVTTLFVANRRIERARELAQRFGGDVGSLEELPQRMIDADIVVASTSSPHPIIGVSELEQMMESRDGKPLLLIDIAVPRDIEEGCGDIPGVRVLNMDDLQTAAARNLEVREGERDQAGEIVEDEIERFSGWMAQQGATPTIAALREHGSAIVEQVLAENDGRWESASSRDVVRVEAIARAVMQRLLHEPTIRTKALEQGGGHGRIAVLRELFGLDEVPEESAGSSAASADPEFGQAAEVRPLRRGS</sequence>
<name>A0A6J5YT94_9ZZZZ</name>
<keyword evidence="5" id="KW-0560">Oxidoreductase</keyword>
<dbReference type="SUPFAM" id="SSF69075">
    <property type="entry name" value="Glutamyl tRNA-reductase dimerization domain"/>
    <property type="match status" value="1"/>
</dbReference>
<dbReference type="FunFam" id="3.30.460.30:FF:000001">
    <property type="entry name" value="Glutamyl-tRNA reductase"/>
    <property type="match status" value="1"/>
</dbReference>
<dbReference type="PANTHER" id="PTHR43013:SF1">
    <property type="entry name" value="GLUTAMYL-TRNA REDUCTASE"/>
    <property type="match status" value="1"/>
</dbReference>
<comment type="similarity">
    <text evidence="2">Belongs to the glutamyl-tRNA reductase family.</text>
</comment>
<dbReference type="NCBIfam" id="TIGR01035">
    <property type="entry name" value="hemA"/>
    <property type="match status" value="1"/>
</dbReference>
<comment type="catalytic activity">
    <reaction evidence="7">
        <text>(S)-4-amino-5-oxopentanoate + tRNA(Glu) + NADP(+) = L-glutamyl-tRNA(Glu) + NADPH + H(+)</text>
        <dbReference type="Rhea" id="RHEA:12344"/>
        <dbReference type="Rhea" id="RHEA-COMP:9663"/>
        <dbReference type="Rhea" id="RHEA-COMP:9680"/>
        <dbReference type="ChEBI" id="CHEBI:15378"/>
        <dbReference type="ChEBI" id="CHEBI:57501"/>
        <dbReference type="ChEBI" id="CHEBI:57783"/>
        <dbReference type="ChEBI" id="CHEBI:58349"/>
        <dbReference type="ChEBI" id="CHEBI:78442"/>
        <dbReference type="ChEBI" id="CHEBI:78520"/>
        <dbReference type="EC" id="1.2.1.70"/>
    </reaction>
</comment>
<dbReference type="EMBL" id="CAESAN010000001">
    <property type="protein sequence ID" value="CAB4333705.1"/>
    <property type="molecule type" value="Genomic_DNA"/>
</dbReference>
<evidence type="ECO:0000259" key="11">
    <source>
        <dbReference type="Pfam" id="PF05201"/>
    </source>
</evidence>
<keyword evidence="4" id="KW-0521">NADP</keyword>
<dbReference type="CDD" id="cd05213">
    <property type="entry name" value="NAD_bind_Glutamyl_tRNA_reduct"/>
    <property type="match status" value="1"/>
</dbReference>
<dbReference type="Pfam" id="PF00745">
    <property type="entry name" value="GlutR_dimer"/>
    <property type="match status" value="1"/>
</dbReference>
<accession>A0A6J5YT94</accession>
<feature type="domain" description="Quinate/shikimate 5-dehydrogenase/glutamyl-tRNA reductase" evidence="10">
    <location>
        <begin position="173"/>
        <end position="306"/>
    </location>
</feature>
<reference evidence="12" key="1">
    <citation type="submission" date="2020-05" db="EMBL/GenBank/DDBJ databases">
        <authorList>
            <person name="Chiriac C."/>
            <person name="Salcher M."/>
            <person name="Ghai R."/>
            <person name="Kavagutti S V."/>
        </authorList>
    </citation>
    <scope>NUCLEOTIDE SEQUENCE</scope>
</reference>